<name>A0A495XGJ9_9PSEU</name>
<evidence type="ECO:0000313" key="4">
    <source>
        <dbReference type="Proteomes" id="UP000272729"/>
    </source>
</evidence>
<reference evidence="3 4" key="1">
    <citation type="submission" date="2018-10" db="EMBL/GenBank/DDBJ databases">
        <title>Sequencing the genomes of 1000 actinobacteria strains.</title>
        <authorList>
            <person name="Klenk H.-P."/>
        </authorList>
    </citation>
    <scope>NUCLEOTIDE SEQUENCE [LARGE SCALE GENOMIC DNA]</scope>
    <source>
        <strain evidence="3 4">DSM 43911</strain>
    </source>
</reference>
<sequence length="434" mass="45527">MGATATLSATGLSVEPGSEVTCTVVVRNTGQLVDQFTVDVVGDAAGWAAAEPAAVNLVPQASETVTVRFAPPRSAGVPAGPVHFGIRVTSREDPYGSVVEEGVVEVGAYTDLSAELVPGKVEAGRRGKYELAVDNVGNHPVGVRFTPSDPDGELDFKLDRPQVLLAPGTAAFVKLVVKPHDTFLRGQPQSKPFRVEVLPDVGTPLVADGMFVQRQLLPKWLLPALIALLALALALGTLWFTVLRPAVKSAAREAATQQAAEVKAAADRAEENAGAAKQEAEKAKGNSDRAMEAVGLDPGAPPGSQPTGTPPVAKQQAGEPTDFRVAADAAIVGNADQFTDFVFSPPEGKTLRISDIVLQNPRGDTGTIRVLRDAGGSRSGILEVGLANFRDLDRHYVEPLRFKPGEKVIVSVSCQNPAEKGNCKPSVSFSGRVE</sequence>
<keyword evidence="2" id="KW-0812">Transmembrane</keyword>
<protein>
    <recommendedName>
        <fullName evidence="5">Hydrolytic protein</fullName>
    </recommendedName>
</protein>
<comment type="caution">
    <text evidence="3">The sequence shown here is derived from an EMBL/GenBank/DDBJ whole genome shotgun (WGS) entry which is preliminary data.</text>
</comment>
<proteinExistence type="predicted"/>
<feature type="transmembrane region" description="Helical" evidence="2">
    <location>
        <begin position="220"/>
        <end position="242"/>
    </location>
</feature>
<organism evidence="3 4">
    <name type="scientific">Saccharothrix variisporea</name>
    <dbReference type="NCBI Taxonomy" id="543527"/>
    <lineage>
        <taxon>Bacteria</taxon>
        <taxon>Bacillati</taxon>
        <taxon>Actinomycetota</taxon>
        <taxon>Actinomycetes</taxon>
        <taxon>Pseudonocardiales</taxon>
        <taxon>Pseudonocardiaceae</taxon>
        <taxon>Saccharothrix</taxon>
    </lineage>
</organism>
<gene>
    <name evidence="3" type="ORF">DFJ66_6928</name>
</gene>
<dbReference type="OrthoDB" id="3444343at2"/>
<keyword evidence="4" id="KW-1185">Reference proteome</keyword>
<evidence type="ECO:0008006" key="5">
    <source>
        <dbReference type="Google" id="ProtNLM"/>
    </source>
</evidence>
<feature type="compositionally biased region" description="Basic and acidic residues" evidence="1">
    <location>
        <begin position="278"/>
        <end position="291"/>
    </location>
</feature>
<dbReference type="Proteomes" id="UP000272729">
    <property type="component" value="Unassembled WGS sequence"/>
</dbReference>
<dbReference type="EMBL" id="RBXR01000001">
    <property type="protein sequence ID" value="RKT73591.1"/>
    <property type="molecule type" value="Genomic_DNA"/>
</dbReference>
<keyword evidence="2" id="KW-0472">Membrane</keyword>
<evidence type="ECO:0000256" key="1">
    <source>
        <dbReference type="SAM" id="MobiDB-lite"/>
    </source>
</evidence>
<dbReference type="RefSeq" id="WP_121227478.1">
    <property type="nucleotide sequence ID" value="NZ_JBIUBA010000016.1"/>
</dbReference>
<evidence type="ECO:0000256" key="2">
    <source>
        <dbReference type="SAM" id="Phobius"/>
    </source>
</evidence>
<feature type="region of interest" description="Disordered" evidence="1">
    <location>
        <begin position="262"/>
        <end position="319"/>
    </location>
</feature>
<accession>A0A495XGJ9</accession>
<keyword evidence="2" id="KW-1133">Transmembrane helix</keyword>
<dbReference type="AlphaFoldDB" id="A0A495XGJ9"/>
<evidence type="ECO:0000313" key="3">
    <source>
        <dbReference type="EMBL" id="RKT73591.1"/>
    </source>
</evidence>